<dbReference type="Gene3D" id="3.40.50.300">
    <property type="entry name" value="P-loop containing nucleotide triphosphate hydrolases"/>
    <property type="match status" value="1"/>
</dbReference>
<protein>
    <submittedName>
        <fullName evidence="2">Carbohydrate sulfotransferase 15</fullName>
    </submittedName>
</protein>
<dbReference type="InterPro" id="IPR052654">
    <property type="entry name" value="CS_Sulfotransferase"/>
</dbReference>
<dbReference type="GO" id="GO:0019319">
    <property type="term" value="P:hexose biosynthetic process"/>
    <property type="evidence" value="ECO:0007669"/>
    <property type="project" value="TreeGrafter"/>
</dbReference>
<dbReference type="EMBL" id="VIIS01000379">
    <property type="protein sequence ID" value="KAF0309722.1"/>
    <property type="molecule type" value="Genomic_DNA"/>
</dbReference>
<dbReference type="InterPro" id="IPR027417">
    <property type="entry name" value="P-loop_NTPase"/>
</dbReference>
<dbReference type="SUPFAM" id="SSF52540">
    <property type="entry name" value="P-loop containing nucleoside triphosphate hydrolases"/>
    <property type="match status" value="1"/>
</dbReference>
<dbReference type="PANTHER" id="PTHR15723">
    <property type="entry name" value="CARBOHYDRATE SULFOTRANSFERASE 15"/>
    <property type="match status" value="1"/>
</dbReference>
<evidence type="ECO:0000259" key="1">
    <source>
        <dbReference type="Pfam" id="PF00685"/>
    </source>
</evidence>
<dbReference type="InterPro" id="IPR000863">
    <property type="entry name" value="Sulfotransferase_dom"/>
</dbReference>
<dbReference type="Proteomes" id="UP000440578">
    <property type="component" value="Unassembled WGS sequence"/>
</dbReference>
<dbReference type="GO" id="GO:0050659">
    <property type="term" value="F:N-acetylgalactosamine 4-sulfate 6-O-sulfotransferase activity"/>
    <property type="evidence" value="ECO:0007669"/>
    <property type="project" value="TreeGrafter"/>
</dbReference>
<dbReference type="OrthoDB" id="8068875at2759"/>
<accession>A0A6A4X606</accession>
<sequence length="496" mass="55465">MNDLKIPPHGVDIRAGSGLISSLSGTASRLCRVSAIGRRSLLVTLGLTLLLLYCANSPPIPRQKGWPERRPTEVVLVTGHGFGGEPTFCVRRLSAAVSFQSDPADPQVSLGSQTPLGLGLGSQTLLGPGPLTLSLGPSPPAVTGNRVPRAELYASYARRPPGGVTAVRVRCLPFVYVIGQPKCGTTDLRHRLSLHPRVASGTVWSDAHWWSRQRFPAPSGDVSDRPSGPVSFREYLDSFELVSHRLVGADCGRTGDGRHRPWTPDSRIITVDGSTSTMWDERSLREARRRPALAAEQYPPLAETTAAGLAALQPTARIVAILREPTDRLFSDYLYFNSQRDSEKSADEFHQMAQRAVGMWTNCTRSRTENDCATDRRVIDRLGVRLHVGLYAVYLRPWLQEFGRDQVLVLRTEDHRRNITQSLHALFNHLDIGVPADTVWEEIRTASPKNVRRKSLKHQTMLPETRRLLRDFYRPFNRRLARLLRSDRFLWEDSEP</sequence>
<reference evidence="2 3" key="1">
    <citation type="submission" date="2019-07" db="EMBL/GenBank/DDBJ databases">
        <title>Draft genome assembly of a fouling barnacle, Amphibalanus amphitrite (Darwin, 1854): The first reference genome for Thecostraca.</title>
        <authorList>
            <person name="Kim W."/>
        </authorList>
    </citation>
    <scope>NUCLEOTIDE SEQUENCE [LARGE SCALE GENOMIC DNA]</scope>
    <source>
        <strain evidence="2">SNU_AA5</strain>
        <tissue evidence="2">Soma without cirri and trophi</tissue>
    </source>
</reference>
<organism evidence="2 3">
    <name type="scientific">Amphibalanus amphitrite</name>
    <name type="common">Striped barnacle</name>
    <name type="synonym">Balanus amphitrite</name>
    <dbReference type="NCBI Taxonomy" id="1232801"/>
    <lineage>
        <taxon>Eukaryota</taxon>
        <taxon>Metazoa</taxon>
        <taxon>Ecdysozoa</taxon>
        <taxon>Arthropoda</taxon>
        <taxon>Crustacea</taxon>
        <taxon>Multicrustacea</taxon>
        <taxon>Cirripedia</taxon>
        <taxon>Thoracica</taxon>
        <taxon>Thoracicalcarea</taxon>
        <taxon>Balanomorpha</taxon>
        <taxon>Balanoidea</taxon>
        <taxon>Balanidae</taxon>
        <taxon>Amphibalaninae</taxon>
        <taxon>Amphibalanus</taxon>
    </lineage>
</organism>
<dbReference type="Pfam" id="PF00685">
    <property type="entry name" value="Sulfotransfer_1"/>
    <property type="match status" value="1"/>
</dbReference>
<feature type="domain" description="Sulfotransferase" evidence="1">
    <location>
        <begin position="175"/>
        <end position="466"/>
    </location>
</feature>
<keyword evidence="3" id="KW-1185">Reference proteome</keyword>
<evidence type="ECO:0000313" key="3">
    <source>
        <dbReference type="Proteomes" id="UP000440578"/>
    </source>
</evidence>
<dbReference type="PANTHER" id="PTHR15723:SF0">
    <property type="entry name" value="CARBOHYDRATE SULFOTRANSFERASE 15"/>
    <property type="match status" value="1"/>
</dbReference>
<name>A0A6A4X606_AMPAM</name>
<keyword evidence="2" id="KW-0808">Transferase</keyword>
<dbReference type="AlphaFoldDB" id="A0A6A4X606"/>
<gene>
    <name evidence="2" type="primary">CHST15</name>
    <name evidence="2" type="ORF">FJT64_019183</name>
</gene>
<comment type="caution">
    <text evidence="2">The sequence shown here is derived from an EMBL/GenBank/DDBJ whole genome shotgun (WGS) entry which is preliminary data.</text>
</comment>
<evidence type="ECO:0000313" key="2">
    <source>
        <dbReference type="EMBL" id="KAF0309722.1"/>
    </source>
</evidence>
<proteinExistence type="predicted"/>